<dbReference type="GO" id="GO:0005615">
    <property type="term" value="C:extracellular space"/>
    <property type="evidence" value="ECO:0007669"/>
    <property type="project" value="TreeGrafter"/>
</dbReference>
<dbReference type="EMBL" id="GAKP01000854">
    <property type="protein sequence ID" value="JAC58098.1"/>
    <property type="molecule type" value="Transcribed_RNA"/>
</dbReference>
<dbReference type="Gene3D" id="1.10.238.20">
    <property type="entry name" value="Pheromone/general odorant binding protein domain"/>
    <property type="match status" value="1"/>
</dbReference>
<protein>
    <submittedName>
        <fullName evidence="6">General odorant-binding protein 99b</fullName>
    </submittedName>
</protein>
<dbReference type="InterPro" id="IPR036728">
    <property type="entry name" value="PBP_GOBP_sf"/>
</dbReference>
<dbReference type="Pfam" id="PF01395">
    <property type="entry name" value="PBP_GOBP"/>
    <property type="match status" value="1"/>
</dbReference>
<feature type="chain" id="PRO_5044537757" evidence="5">
    <location>
        <begin position="19"/>
        <end position="143"/>
    </location>
</feature>
<evidence type="ECO:0000256" key="3">
    <source>
        <dbReference type="ARBA" id="ARBA00022525"/>
    </source>
</evidence>
<dbReference type="InterPro" id="IPR006170">
    <property type="entry name" value="PBP/GOBP"/>
</dbReference>
<accession>A0A034WWC1</accession>
<dbReference type="CDD" id="cd23992">
    <property type="entry name" value="PBP_GOBP"/>
    <property type="match status" value="1"/>
</dbReference>
<dbReference type="PANTHER" id="PTHR11857">
    <property type="entry name" value="ODORANT BINDING PROTEIN-RELATED"/>
    <property type="match status" value="1"/>
</dbReference>
<comment type="subcellular location">
    <subcellularLocation>
        <location evidence="1">Secreted</location>
    </subcellularLocation>
</comment>
<dbReference type="SMR" id="A0A034WWC1"/>
<evidence type="ECO:0000256" key="1">
    <source>
        <dbReference type="ARBA" id="ARBA00004613"/>
    </source>
</evidence>
<dbReference type="SMART" id="SM00708">
    <property type="entry name" value="PhBP"/>
    <property type="match status" value="1"/>
</dbReference>
<evidence type="ECO:0000256" key="2">
    <source>
        <dbReference type="ARBA" id="ARBA00008098"/>
    </source>
</evidence>
<name>A0A034WWC1_BACDO</name>
<evidence type="ECO:0000256" key="4">
    <source>
        <dbReference type="ARBA" id="ARBA00022729"/>
    </source>
</evidence>
<keyword evidence="3" id="KW-0964">Secreted</keyword>
<sequence length="143" mass="16792">MKYFMLIVILAVVALVQADDWSPKTVDDIKKIREECMKQVPSSDEEFQKRKENDYPDVESVRKYALCNSKGWGLYKESKGFYPDRVAEQFKDDMPEDEIKAIVNDCDEKTKEETDDERCYHLLKCVMSTKLGDHIKDLVKRLE</sequence>
<evidence type="ECO:0000313" key="6">
    <source>
        <dbReference type="EMBL" id="JAC58098.1"/>
    </source>
</evidence>
<evidence type="ECO:0000256" key="5">
    <source>
        <dbReference type="SAM" id="SignalP"/>
    </source>
</evidence>
<gene>
    <name evidence="6" type="primary">OB99B</name>
</gene>
<dbReference type="PANTHER" id="PTHR11857:SF43">
    <property type="entry name" value="GEO07291P1-RELATED"/>
    <property type="match status" value="1"/>
</dbReference>
<dbReference type="OrthoDB" id="7989148at2759"/>
<dbReference type="KEGG" id="bdr:105231042"/>
<feature type="signal peptide" evidence="5">
    <location>
        <begin position="1"/>
        <end position="18"/>
    </location>
</feature>
<dbReference type="SUPFAM" id="SSF47565">
    <property type="entry name" value="Insect pheromone/odorant-binding proteins"/>
    <property type="match status" value="1"/>
</dbReference>
<comment type="similarity">
    <text evidence="2">Belongs to the PBP/GOBP family.</text>
</comment>
<proteinExistence type="inferred from homology"/>
<dbReference type="GO" id="GO:0007608">
    <property type="term" value="P:sensory perception of smell"/>
    <property type="evidence" value="ECO:0007669"/>
    <property type="project" value="TreeGrafter"/>
</dbReference>
<dbReference type="GO" id="GO:0005549">
    <property type="term" value="F:odorant binding"/>
    <property type="evidence" value="ECO:0007669"/>
    <property type="project" value="InterPro"/>
</dbReference>
<dbReference type="AlphaFoldDB" id="A0A034WWC1"/>
<organism evidence="6">
    <name type="scientific">Bactrocera dorsalis</name>
    <name type="common">Oriental fruit fly</name>
    <name type="synonym">Dacus dorsalis</name>
    <dbReference type="NCBI Taxonomy" id="27457"/>
    <lineage>
        <taxon>Eukaryota</taxon>
        <taxon>Metazoa</taxon>
        <taxon>Ecdysozoa</taxon>
        <taxon>Arthropoda</taxon>
        <taxon>Hexapoda</taxon>
        <taxon>Insecta</taxon>
        <taxon>Pterygota</taxon>
        <taxon>Neoptera</taxon>
        <taxon>Endopterygota</taxon>
        <taxon>Diptera</taxon>
        <taxon>Brachycera</taxon>
        <taxon>Muscomorpha</taxon>
        <taxon>Tephritoidea</taxon>
        <taxon>Tephritidae</taxon>
        <taxon>Bactrocera</taxon>
        <taxon>Bactrocera</taxon>
    </lineage>
</organism>
<keyword evidence="4 5" id="KW-0732">Signal</keyword>
<dbReference type="GeneID" id="105231042"/>
<reference evidence="6" key="1">
    <citation type="journal article" date="2014" name="BMC Genomics">
        <title>Characterizing the developmental transcriptome of the oriental fruit fly, Bactrocera dorsalis (Diptera: Tephritidae) through comparative genomic analysis with Drosophila melanogaster utilizing modENCODE datasets.</title>
        <authorList>
            <person name="Geib S.M."/>
            <person name="Calla B."/>
            <person name="Hall B."/>
            <person name="Hou S."/>
            <person name="Manoukis N.C."/>
        </authorList>
    </citation>
    <scope>NUCLEOTIDE SEQUENCE</scope>
    <source>
        <strain evidence="6">Punador</strain>
    </source>
</reference>